<dbReference type="GO" id="GO:0016887">
    <property type="term" value="F:ATP hydrolysis activity"/>
    <property type="evidence" value="ECO:0007669"/>
    <property type="project" value="InterPro"/>
</dbReference>
<protein>
    <submittedName>
        <fullName evidence="6">Putative ABC transporter ATP-binding protein YxlF</fullName>
        <ecNumber evidence="6">3.6.3.-</ecNumber>
    </submittedName>
</protein>
<dbReference type="InterPro" id="IPR003593">
    <property type="entry name" value="AAA+_ATPase"/>
</dbReference>
<dbReference type="EMBL" id="QGQD01000086">
    <property type="protein sequence ID" value="TLC98720.1"/>
    <property type="molecule type" value="Genomic_DNA"/>
</dbReference>
<keyword evidence="3" id="KW-0547">Nucleotide-binding</keyword>
<dbReference type="InterPro" id="IPR027417">
    <property type="entry name" value="P-loop_NTPase"/>
</dbReference>
<dbReference type="Proteomes" id="UP000306509">
    <property type="component" value="Unassembled WGS sequence"/>
</dbReference>
<dbReference type="AlphaFoldDB" id="A0A4U8Q204"/>
<comment type="caution">
    <text evidence="6">The sequence shown here is derived from an EMBL/GenBank/DDBJ whole genome shotgun (WGS) entry which is preliminary data.</text>
</comment>
<dbReference type="CDD" id="cd03230">
    <property type="entry name" value="ABC_DR_subfamily_A"/>
    <property type="match status" value="1"/>
</dbReference>
<dbReference type="STRING" id="180332.GCA_000797495_00446"/>
<evidence type="ECO:0000313" key="6">
    <source>
        <dbReference type="EMBL" id="TLC98720.1"/>
    </source>
</evidence>
<dbReference type="PANTHER" id="PTHR43335:SF4">
    <property type="entry name" value="ABC TRANSPORTER, ATP-BINDING PROTEIN"/>
    <property type="match status" value="1"/>
</dbReference>
<dbReference type="SMART" id="SM00382">
    <property type="entry name" value="AAA"/>
    <property type="match status" value="1"/>
</dbReference>
<keyword evidence="6" id="KW-0378">Hydrolase</keyword>
<dbReference type="SUPFAM" id="SSF52540">
    <property type="entry name" value="P-loop containing nucleoside triphosphate hydrolases"/>
    <property type="match status" value="1"/>
</dbReference>
<accession>A0A4U8Q204</accession>
<keyword evidence="2" id="KW-0813">Transport</keyword>
<dbReference type="GO" id="GO:0005524">
    <property type="term" value="F:ATP binding"/>
    <property type="evidence" value="ECO:0007669"/>
    <property type="project" value="UniProtKB-KW"/>
</dbReference>
<name>A0A4U8Q204_9FIRM</name>
<evidence type="ECO:0000259" key="5">
    <source>
        <dbReference type="PROSITE" id="PS50893"/>
    </source>
</evidence>
<evidence type="ECO:0000256" key="1">
    <source>
        <dbReference type="ARBA" id="ARBA00005417"/>
    </source>
</evidence>
<dbReference type="PANTHER" id="PTHR43335">
    <property type="entry name" value="ABC TRANSPORTER, ATP-BINDING PROTEIN"/>
    <property type="match status" value="1"/>
</dbReference>
<evidence type="ECO:0000313" key="7">
    <source>
        <dbReference type="Proteomes" id="UP000306509"/>
    </source>
</evidence>
<proteinExistence type="inferred from homology"/>
<evidence type="ECO:0000256" key="3">
    <source>
        <dbReference type="ARBA" id="ARBA00022741"/>
    </source>
</evidence>
<dbReference type="PROSITE" id="PS50893">
    <property type="entry name" value="ABC_TRANSPORTER_2"/>
    <property type="match status" value="1"/>
</dbReference>
<evidence type="ECO:0000256" key="4">
    <source>
        <dbReference type="ARBA" id="ARBA00022840"/>
    </source>
</evidence>
<dbReference type="InterPro" id="IPR003439">
    <property type="entry name" value="ABC_transporter-like_ATP-bd"/>
</dbReference>
<comment type="similarity">
    <text evidence="1">Belongs to the ABC transporter superfamily.</text>
</comment>
<dbReference type="RefSeq" id="WP_044294707.1">
    <property type="nucleotide sequence ID" value="NZ_CAUSDN010000018.1"/>
</dbReference>
<dbReference type="Gene3D" id="3.40.50.300">
    <property type="entry name" value="P-loop containing nucleotide triphosphate hydrolases"/>
    <property type="match status" value="1"/>
</dbReference>
<dbReference type="Pfam" id="PF00005">
    <property type="entry name" value="ABC_tran"/>
    <property type="match status" value="1"/>
</dbReference>
<keyword evidence="7" id="KW-1185">Reference proteome</keyword>
<sequence>MDAITTIGLTKQYKDFHAVDNLCLNIPQGSVCGFLGRNGAGKTTTIRMLVGLARPTSGKIILHGRERVYGENSNSDISYLPDVPSFYSYLAAHEYLDFCGRLYGMSAKQRGMRTKYLLEKVGLQYTKKAISGYSRGMKQRLGIAQALMNSPKTIFLDEPISALDPIGRYEVMEIIRSLQGSVTVFFSTHILADVESTCDYAIIMDHGKIVEAGSMGKIKKKYAGKSAQIKFYTEEDCERMMKIFSNCKDVLYEKCNNFELKLYASDMQMLGKILPHMLLESQAVLEKYQVSAPTLENIFMEVTSNE</sequence>
<feature type="domain" description="ABC transporter" evidence="5">
    <location>
        <begin position="4"/>
        <end position="231"/>
    </location>
</feature>
<keyword evidence="4 6" id="KW-0067">ATP-binding</keyword>
<dbReference type="EC" id="3.6.3.-" evidence="6"/>
<reference evidence="6 7" key="1">
    <citation type="journal article" date="2019" name="Anaerobe">
        <title>Detection of Robinsoniella peoriensis in multiple bone samples of a trauma patient.</title>
        <authorList>
            <person name="Schrottner P."/>
            <person name="Hartwich K."/>
            <person name="Bunk B."/>
            <person name="Schober I."/>
            <person name="Helbig S."/>
            <person name="Rudolph W.W."/>
            <person name="Gunzer F."/>
        </authorList>
    </citation>
    <scope>NUCLEOTIDE SEQUENCE [LARGE SCALE GENOMIC DNA]</scope>
    <source>
        <strain evidence="6 7">DSM 106044</strain>
    </source>
</reference>
<organism evidence="6 7">
    <name type="scientific">Robinsoniella peoriensis</name>
    <dbReference type="NCBI Taxonomy" id="180332"/>
    <lineage>
        <taxon>Bacteria</taxon>
        <taxon>Bacillati</taxon>
        <taxon>Bacillota</taxon>
        <taxon>Clostridia</taxon>
        <taxon>Lachnospirales</taxon>
        <taxon>Lachnospiraceae</taxon>
        <taxon>Robinsoniella</taxon>
    </lineage>
</organism>
<gene>
    <name evidence="6" type="primary">yxlF_11</name>
    <name evidence="6" type="ORF">DSM106044_04471</name>
</gene>
<evidence type="ECO:0000256" key="2">
    <source>
        <dbReference type="ARBA" id="ARBA00022448"/>
    </source>
</evidence>